<comment type="caution">
    <text evidence="2">The sequence shown here is derived from an EMBL/GenBank/DDBJ whole genome shotgun (WGS) entry which is preliminary data.</text>
</comment>
<name>A0A4S3ZYI4_9HYPH</name>
<feature type="compositionally biased region" description="Low complexity" evidence="1">
    <location>
        <begin position="136"/>
        <end position="149"/>
    </location>
</feature>
<keyword evidence="3" id="KW-1185">Reference proteome</keyword>
<evidence type="ECO:0000313" key="3">
    <source>
        <dbReference type="Proteomes" id="UP000310754"/>
    </source>
</evidence>
<feature type="region of interest" description="Disordered" evidence="1">
    <location>
        <begin position="100"/>
        <end position="170"/>
    </location>
</feature>
<gene>
    <name evidence="2" type="ORF">E6C51_07435</name>
</gene>
<sequence>MTVELNRSPAYATKAPEARAPQIERERGPVVGLSLAEEETINLARQAETGQSLWDKVILNLVRPPSITLFALLDSGRKVAAPPLPQVQEAYDSVANTAKELSAKASRSETANPDADTTSPIAKPEHVAVVPPAPAAPSHTTAQAPAQTSVAQTVPSQAAPAVSTAAPILA</sequence>
<dbReference type="AlphaFoldDB" id="A0A4S3ZYI4"/>
<evidence type="ECO:0000313" key="2">
    <source>
        <dbReference type="EMBL" id="THF50686.1"/>
    </source>
</evidence>
<accession>A0A4S3ZYI4</accession>
<dbReference type="EMBL" id="SSOA01000003">
    <property type="protein sequence ID" value="THF50686.1"/>
    <property type="molecule type" value="Genomic_DNA"/>
</dbReference>
<feature type="region of interest" description="Disordered" evidence="1">
    <location>
        <begin position="1"/>
        <end position="25"/>
    </location>
</feature>
<evidence type="ECO:0000256" key="1">
    <source>
        <dbReference type="SAM" id="MobiDB-lite"/>
    </source>
</evidence>
<dbReference type="Proteomes" id="UP000310754">
    <property type="component" value="Unassembled WGS sequence"/>
</dbReference>
<reference evidence="2 3" key="1">
    <citation type="submission" date="2019-04" db="EMBL/GenBank/DDBJ databases">
        <title>Rhizobium terrae sp. nov., isolated from a paddy soil.</title>
        <authorList>
            <person name="Lin S.-Y."/>
            <person name="Hameed A."/>
            <person name="Huang H.-I."/>
            <person name="Young C.-C."/>
        </authorList>
    </citation>
    <scope>NUCLEOTIDE SEQUENCE [LARGE SCALE GENOMIC DNA]</scope>
    <source>
        <strain evidence="2 3">CC-HIH110</strain>
    </source>
</reference>
<proteinExistence type="predicted"/>
<organism evidence="2 3">
    <name type="scientific">Allorhizobium terrae</name>
    <dbReference type="NCBI Taxonomy" id="1848972"/>
    <lineage>
        <taxon>Bacteria</taxon>
        <taxon>Pseudomonadati</taxon>
        <taxon>Pseudomonadota</taxon>
        <taxon>Alphaproteobacteria</taxon>
        <taxon>Hyphomicrobiales</taxon>
        <taxon>Rhizobiaceae</taxon>
        <taxon>Rhizobium/Agrobacterium group</taxon>
        <taxon>Allorhizobium</taxon>
    </lineage>
</organism>
<protein>
    <submittedName>
        <fullName evidence="2">Uncharacterized protein</fullName>
    </submittedName>
</protein>
<feature type="compositionally biased region" description="Polar residues" evidence="1">
    <location>
        <begin position="108"/>
        <end position="120"/>
    </location>
</feature>
<dbReference type="RefSeq" id="WP_190235528.1">
    <property type="nucleotide sequence ID" value="NZ_SSOA01000003.1"/>
</dbReference>